<evidence type="ECO:0000313" key="4">
    <source>
        <dbReference type="Proteomes" id="UP000195402"/>
    </source>
</evidence>
<dbReference type="GO" id="GO:0016747">
    <property type="term" value="F:acyltransferase activity, transferring groups other than amino-acyl groups"/>
    <property type="evidence" value="ECO:0007669"/>
    <property type="project" value="InterPro"/>
</dbReference>
<accession>A0A200R161</accession>
<dbReference type="PANTHER" id="PTHR46067">
    <property type="entry name" value="ACYL-COA N-ACYLTRANSFERASES (NAT) SUPERFAMILY PROTEIN"/>
    <property type="match status" value="1"/>
</dbReference>
<dbReference type="Gene3D" id="3.40.630.30">
    <property type="match status" value="1"/>
</dbReference>
<dbReference type="STRING" id="56857.A0A200R161"/>
<dbReference type="PROSITE" id="PS51186">
    <property type="entry name" value="GNAT"/>
    <property type="match status" value="1"/>
</dbReference>
<dbReference type="InParanoid" id="A0A200R161"/>
<dbReference type="CDD" id="cd04301">
    <property type="entry name" value="NAT_SF"/>
    <property type="match status" value="1"/>
</dbReference>
<feature type="domain" description="N-acetyltransferase" evidence="2">
    <location>
        <begin position="22"/>
        <end position="164"/>
    </location>
</feature>
<feature type="compositionally biased region" description="Basic and acidic residues" evidence="1">
    <location>
        <begin position="1"/>
        <end position="19"/>
    </location>
</feature>
<dbReference type="OMA" id="ICHNDHA"/>
<dbReference type="OrthoDB" id="630895at2759"/>
<evidence type="ECO:0000259" key="2">
    <source>
        <dbReference type="PROSITE" id="PS51186"/>
    </source>
</evidence>
<proteinExistence type="predicted"/>
<feature type="region of interest" description="Disordered" evidence="1">
    <location>
        <begin position="1"/>
        <end position="20"/>
    </location>
</feature>
<keyword evidence="4" id="KW-1185">Reference proteome</keyword>
<dbReference type="AlphaFoldDB" id="A0A200R161"/>
<dbReference type="InterPro" id="IPR000182">
    <property type="entry name" value="GNAT_dom"/>
</dbReference>
<sequence length="178" mass="20245">MEEISAKAHGENQDDEKGKPKISIRPFELSDVDDFMVCGWETYTSKEDALNYMKDCIISDPWCKAICVKNRPIGTISVVPNRGKNRCRGEVSYVLASEHRGKGIATLAVKMVLDSIFKDWPHLERLEGLVDAENLGSQRVLEKAGFKKEGVLRKYYIYEGRTRDMVMYSFLSTDQKLG</sequence>
<protein>
    <submittedName>
        <fullName evidence="3">GNAT domain</fullName>
    </submittedName>
</protein>
<dbReference type="InterPro" id="IPR016181">
    <property type="entry name" value="Acyl_CoA_acyltransferase"/>
</dbReference>
<name>A0A200R161_MACCD</name>
<dbReference type="Proteomes" id="UP000195402">
    <property type="component" value="Unassembled WGS sequence"/>
</dbReference>
<dbReference type="EMBL" id="MVGT01000505">
    <property type="protein sequence ID" value="OVA16456.1"/>
    <property type="molecule type" value="Genomic_DNA"/>
</dbReference>
<dbReference type="SUPFAM" id="SSF55729">
    <property type="entry name" value="Acyl-CoA N-acyltransferases (Nat)"/>
    <property type="match status" value="1"/>
</dbReference>
<dbReference type="PANTHER" id="PTHR46067:SF27">
    <property type="entry name" value="ACYL-COA N-ACYLTRANSFERASES (NAT) SUPERFAMILY PROTEIN"/>
    <property type="match status" value="1"/>
</dbReference>
<gene>
    <name evidence="3" type="ORF">BVC80_8485g13</name>
</gene>
<dbReference type="FunCoup" id="A0A200R161">
    <property type="interactions" value="8"/>
</dbReference>
<reference evidence="3 4" key="1">
    <citation type="journal article" date="2017" name="Mol. Plant">
        <title>The Genome of Medicinal Plant Macleaya cordata Provides New Insights into Benzylisoquinoline Alkaloids Metabolism.</title>
        <authorList>
            <person name="Liu X."/>
            <person name="Liu Y."/>
            <person name="Huang P."/>
            <person name="Ma Y."/>
            <person name="Qing Z."/>
            <person name="Tang Q."/>
            <person name="Cao H."/>
            <person name="Cheng P."/>
            <person name="Zheng Y."/>
            <person name="Yuan Z."/>
            <person name="Zhou Y."/>
            <person name="Liu J."/>
            <person name="Tang Z."/>
            <person name="Zhuo Y."/>
            <person name="Zhang Y."/>
            <person name="Yu L."/>
            <person name="Huang J."/>
            <person name="Yang P."/>
            <person name="Peng Q."/>
            <person name="Zhang J."/>
            <person name="Jiang W."/>
            <person name="Zhang Z."/>
            <person name="Lin K."/>
            <person name="Ro D.K."/>
            <person name="Chen X."/>
            <person name="Xiong X."/>
            <person name="Shang Y."/>
            <person name="Huang S."/>
            <person name="Zeng J."/>
        </authorList>
    </citation>
    <scope>NUCLEOTIDE SEQUENCE [LARGE SCALE GENOMIC DNA]</scope>
    <source>
        <strain evidence="4">cv. BLH2017</strain>
        <tissue evidence="3">Root</tissue>
    </source>
</reference>
<comment type="caution">
    <text evidence="3">The sequence shown here is derived from an EMBL/GenBank/DDBJ whole genome shotgun (WGS) entry which is preliminary data.</text>
</comment>
<organism evidence="3 4">
    <name type="scientific">Macleaya cordata</name>
    <name type="common">Five-seeded plume-poppy</name>
    <name type="synonym">Bocconia cordata</name>
    <dbReference type="NCBI Taxonomy" id="56857"/>
    <lineage>
        <taxon>Eukaryota</taxon>
        <taxon>Viridiplantae</taxon>
        <taxon>Streptophyta</taxon>
        <taxon>Embryophyta</taxon>
        <taxon>Tracheophyta</taxon>
        <taxon>Spermatophyta</taxon>
        <taxon>Magnoliopsida</taxon>
        <taxon>Ranunculales</taxon>
        <taxon>Papaveraceae</taxon>
        <taxon>Papaveroideae</taxon>
        <taxon>Macleaya</taxon>
    </lineage>
</organism>
<evidence type="ECO:0000313" key="3">
    <source>
        <dbReference type="EMBL" id="OVA16456.1"/>
    </source>
</evidence>
<evidence type="ECO:0000256" key="1">
    <source>
        <dbReference type="SAM" id="MobiDB-lite"/>
    </source>
</evidence>
<dbReference type="Pfam" id="PF13302">
    <property type="entry name" value="Acetyltransf_3"/>
    <property type="match status" value="1"/>
</dbReference>